<proteinExistence type="predicted"/>
<feature type="region of interest" description="Disordered" evidence="1">
    <location>
        <begin position="1"/>
        <end position="50"/>
    </location>
</feature>
<evidence type="ECO:0000313" key="2">
    <source>
        <dbReference type="EMBL" id="GIY65521.1"/>
    </source>
</evidence>
<dbReference type="AlphaFoldDB" id="A0AAV4V6E7"/>
<comment type="caution">
    <text evidence="2">The sequence shown here is derived from an EMBL/GenBank/DDBJ whole genome shotgun (WGS) entry which is preliminary data.</text>
</comment>
<organism evidence="2 3">
    <name type="scientific">Caerostris extrusa</name>
    <name type="common">Bark spider</name>
    <name type="synonym">Caerostris bankana</name>
    <dbReference type="NCBI Taxonomy" id="172846"/>
    <lineage>
        <taxon>Eukaryota</taxon>
        <taxon>Metazoa</taxon>
        <taxon>Ecdysozoa</taxon>
        <taxon>Arthropoda</taxon>
        <taxon>Chelicerata</taxon>
        <taxon>Arachnida</taxon>
        <taxon>Araneae</taxon>
        <taxon>Araneomorphae</taxon>
        <taxon>Entelegynae</taxon>
        <taxon>Araneoidea</taxon>
        <taxon>Araneidae</taxon>
        <taxon>Caerostris</taxon>
    </lineage>
</organism>
<evidence type="ECO:0000313" key="3">
    <source>
        <dbReference type="Proteomes" id="UP001054945"/>
    </source>
</evidence>
<gene>
    <name evidence="2" type="ORF">CEXT_300301</name>
</gene>
<name>A0AAV4V6E7_CAEEX</name>
<evidence type="ECO:0000256" key="1">
    <source>
        <dbReference type="SAM" id="MobiDB-lite"/>
    </source>
</evidence>
<sequence>MRINGFDSRAPGSGPLTSPLGKEREEERGGSDTRFSEAPPTRLGCDDPKKFCTPVQIKHKEESGFEV</sequence>
<reference evidence="2 3" key="1">
    <citation type="submission" date="2021-06" db="EMBL/GenBank/DDBJ databases">
        <title>Caerostris extrusa draft genome.</title>
        <authorList>
            <person name="Kono N."/>
            <person name="Arakawa K."/>
        </authorList>
    </citation>
    <scope>NUCLEOTIDE SEQUENCE [LARGE SCALE GENOMIC DNA]</scope>
</reference>
<protein>
    <submittedName>
        <fullName evidence="2">Uncharacterized protein</fullName>
    </submittedName>
</protein>
<feature type="compositionally biased region" description="Basic and acidic residues" evidence="1">
    <location>
        <begin position="21"/>
        <end position="35"/>
    </location>
</feature>
<accession>A0AAV4V6E7</accession>
<dbReference type="EMBL" id="BPLR01014001">
    <property type="protein sequence ID" value="GIY65521.1"/>
    <property type="molecule type" value="Genomic_DNA"/>
</dbReference>
<dbReference type="Proteomes" id="UP001054945">
    <property type="component" value="Unassembled WGS sequence"/>
</dbReference>
<keyword evidence="3" id="KW-1185">Reference proteome</keyword>